<dbReference type="OrthoDB" id="1491878at2"/>
<keyword evidence="2" id="KW-1185">Reference proteome</keyword>
<reference evidence="1 2" key="1">
    <citation type="submission" date="2018-02" db="EMBL/GenBank/DDBJ databases">
        <title>Genomic Encyclopedia of Archaeal and Bacterial Type Strains, Phase II (KMG-II): from individual species to whole genera.</title>
        <authorList>
            <person name="Goeker M."/>
        </authorList>
    </citation>
    <scope>NUCLEOTIDE SEQUENCE [LARGE SCALE GENOMIC DNA]</scope>
    <source>
        <strain evidence="1 2">DSM 29526</strain>
    </source>
</reference>
<protein>
    <submittedName>
        <fullName evidence="1">Uncharacterized protein</fullName>
    </submittedName>
</protein>
<name>A0A2S6I4I7_9BACT</name>
<dbReference type="EMBL" id="PTJC01000006">
    <property type="protein sequence ID" value="PPK86001.1"/>
    <property type="molecule type" value="Genomic_DNA"/>
</dbReference>
<dbReference type="Proteomes" id="UP000237662">
    <property type="component" value="Unassembled WGS sequence"/>
</dbReference>
<sequence length="240" mass="28528">MQVPKINAFVRQFTDWMTTEEAQEYLPYWETQANWQNHFNVEAKDLAGSYDLALDSKTNRRHYRRGGYDPKRSMLAIMEWEPDFVRDAFRDLFSEDRDLEGRIQRFVFYINELFNRYRDAKPKARIPTHYHDDDYNMVSIYLMGQYPEKYAPYSTDLLQTICTNLGAKTVPPAADFPRYTKLLQTLQPFLSDDEITTKYQDVLRDVDYQGESALLMFWFFKFVEQSGMPASENQAATRWS</sequence>
<gene>
    <name evidence="1" type="ORF">CLV84_2918</name>
</gene>
<organism evidence="1 2">
    <name type="scientific">Neolewinella xylanilytica</name>
    <dbReference type="NCBI Taxonomy" id="1514080"/>
    <lineage>
        <taxon>Bacteria</taxon>
        <taxon>Pseudomonadati</taxon>
        <taxon>Bacteroidota</taxon>
        <taxon>Saprospiria</taxon>
        <taxon>Saprospirales</taxon>
        <taxon>Lewinellaceae</taxon>
        <taxon>Neolewinella</taxon>
    </lineage>
</organism>
<evidence type="ECO:0000313" key="1">
    <source>
        <dbReference type="EMBL" id="PPK86001.1"/>
    </source>
</evidence>
<evidence type="ECO:0000313" key="2">
    <source>
        <dbReference type="Proteomes" id="UP000237662"/>
    </source>
</evidence>
<dbReference type="RefSeq" id="WP_104420472.1">
    <property type="nucleotide sequence ID" value="NZ_PTJC01000006.1"/>
</dbReference>
<proteinExistence type="predicted"/>
<dbReference type="AlphaFoldDB" id="A0A2S6I4I7"/>
<comment type="caution">
    <text evidence="1">The sequence shown here is derived from an EMBL/GenBank/DDBJ whole genome shotgun (WGS) entry which is preliminary data.</text>
</comment>
<accession>A0A2S6I4I7</accession>